<dbReference type="EMBL" id="JACGWX010000002">
    <property type="protein sequence ID" value="MBA8847516.1"/>
    <property type="molecule type" value="Genomic_DNA"/>
</dbReference>
<name>A0A839E8A4_9MICO</name>
<comment type="caution">
    <text evidence="2">The sequence shown here is derived from an EMBL/GenBank/DDBJ whole genome shotgun (WGS) entry which is preliminary data.</text>
</comment>
<dbReference type="AlphaFoldDB" id="A0A839E8A4"/>
<dbReference type="RefSeq" id="WP_182490346.1">
    <property type="nucleotide sequence ID" value="NZ_BAAAOV010000010.1"/>
</dbReference>
<evidence type="ECO:0000313" key="2">
    <source>
        <dbReference type="EMBL" id="MBA8847516.1"/>
    </source>
</evidence>
<protein>
    <submittedName>
        <fullName evidence="2">Uncharacterized protein</fullName>
    </submittedName>
</protein>
<keyword evidence="3" id="KW-1185">Reference proteome</keyword>
<sequence>MAIKKRPQADPAAIEAFGAAADTSAEAPAPVAAVPAPPRETVPARTAAPGEWPADVAKTLLIRWPDATLPAELAEVAGLEDRSQHKTALRALQRGLEVLRAEHRA</sequence>
<proteinExistence type="predicted"/>
<accession>A0A839E8A4</accession>
<feature type="compositionally biased region" description="Low complexity" evidence="1">
    <location>
        <begin position="24"/>
        <end position="34"/>
    </location>
</feature>
<evidence type="ECO:0000313" key="3">
    <source>
        <dbReference type="Proteomes" id="UP000585905"/>
    </source>
</evidence>
<dbReference type="Proteomes" id="UP000585905">
    <property type="component" value="Unassembled WGS sequence"/>
</dbReference>
<feature type="region of interest" description="Disordered" evidence="1">
    <location>
        <begin position="24"/>
        <end position="48"/>
    </location>
</feature>
<gene>
    <name evidence="2" type="ORF">FHX53_001101</name>
</gene>
<evidence type="ECO:0000256" key="1">
    <source>
        <dbReference type="SAM" id="MobiDB-lite"/>
    </source>
</evidence>
<reference evidence="2 3" key="1">
    <citation type="submission" date="2020-07" db="EMBL/GenBank/DDBJ databases">
        <title>Sequencing the genomes of 1000 actinobacteria strains.</title>
        <authorList>
            <person name="Klenk H.-P."/>
        </authorList>
    </citation>
    <scope>NUCLEOTIDE SEQUENCE [LARGE SCALE GENOMIC DNA]</scope>
    <source>
        <strain evidence="2 3">DSM 19663</strain>
    </source>
</reference>
<organism evidence="2 3">
    <name type="scientific">Microcella alkalica</name>
    <dbReference type="NCBI Taxonomy" id="355930"/>
    <lineage>
        <taxon>Bacteria</taxon>
        <taxon>Bacillati</taxon>
        <taxon>Actinomycetota</taxon>
        <taxon>Actinomycetes</taxon>
        <taxon>Micrococcales</taxon>
        <taxon>Microbacteriaceae</taxon>
        <taxon>Microcella</taxon>
    </lineage>
</organism>